<protein>
    <submittedName>
        <fullName evidence="1">Uncharacterized protein</fullName>
    </submittedName>
</protein>
<accession>A0AC60Q3I8</accession>
<name>A0AC60Q3I8_IXOPE</name>
<sequence length="388" mass="40773">MGSATTSAPSSSSSASASATSMAVAMPSAAVTPSACHGGGSAPSGGPRSHHHHPHPQQGAQPHSGHLGGVWGQAVRTAQEPSAQYSSPAPAHGHLAHHARFAFQGASGVSSVGPASCREAPSAYLGRANGLGSYAYMGGEVTPWVGVESGLSSIQGVQAASPFGRLADSPEYAGFGEARECVNCGAISTPLWRRDGTGHYLCNACGLYHKMNGSTRPIVKPQRRMQQPSVSRRVGLCCSNCGTTTTTLWRRNNEGEPVCNACGLYFKLHNINRPLAMRKESIQTRKRKPKGKSTPDSKGGLAPENLCTSTKVEKEEPLDTKGAEDEDALQRLASCSSTRSTSSTSSRSSLSILPVQDKAWNTYDDYEGTSHSDNTDKNSDHARIIDLA</sequence>
<dbReference type="EMBL" id="JABSTQ010009541">
    <property type="protein sequence ID" value="KAG0428295.1"/>
    <property type="molecule type" value="Genomic_DNA"/>
</dbReference>
<keyword evidence="2" id="KW-1185">Reference proteome</keyword>
<reference evidence="1 2" key="1">
    <citation type="journal article" date="2020" name="Cell">
        <title>Large-Scale Comparative Analyses of Tick Genomes Elucidate Their Genetic Diversity and Vector Capacities.</title>
        <authorList>
            <consortium name="Tick Genome and Microbiome Consortium (TIGMIC)"/>
            <person name="Jia N."/>
            <person name="Wang J."/>
            <person name="Shi W."/>
            <person name="Du L."/>
            <person name="Sun Y."/>
            <person name="Zhan W."/>
            <person name="Jiang J.F."/>
            <person name="Wang Q."/>
            <person name="Zhang B."/>
            <person name="Ji P."/>
            <person name="Bell-Sakyi L."/>
            <person name="Cui X.M."/>
            <person name="Yuan T.T."/>
            <person name="Jiang B.G."/>
            <person name="Yang W.F."/>
            <person name="Lam T.T."/>
            <person name="Chang Q.C."/>
            <person name="Ding S.J."/>
            <person name="Wang X.J."/>
            <person name="Zhu J.G."/>
            <person name="Ruan X.D."/>
            <person name="Zhao L."/>
            <person name="Wei J.T."/>
            <person name="Ye R.Z."/>
            <person name="Que T.C."/>
            <person name="Du C.H."/>
            <person name="Zhou Y.H."/>
            <person name="Cheng J.X."/>
            <person name="Dai P.F."/>
            <person name="Guo W.B."/>
            <person name="Han X.H."/>
            <person name="Huang E.J."/>
            <person name="Li L.F."/>
            <person name="Wei W."/>
            <person name="Gao Y.C."/>
            <person name="Liu J.Z."/>
            <person name="Shao H.Z."/>
            <person name="Wang X."/>
            <person name="Wang C.C."/>
            <person name="Yang T.C."/>
            <person name="Huo Q.B."/>
            <person name="Li W."/>
            <person name="Chen H.Y."/>
            <person name="Chen S.E."/>
            <person name="Zhou L.G."/>
            <person name="Ni X.B."/>
            <person name="Tian J.H."/>
            <person name="Sheng Y."/>
            <person name="Liu T."/>
            <person name="Pan Y.S."/>
            <person name="Xia L.Y."/>
            <person name="Li J."/>
            <person name="Zhao F."/>
            <person name="Cao W.C."/>
        </authorList>
    </citation>
    <scope>NUCLEOTIDE SEQUENCE [LARGE SCALE GENOMIC DNA]</scope>
    <source>
        <strain evidence="1">Iper-2018</strain>
    </source>
</reference>
<proteinExistence type="predicted"/>
<comment type="caution">
    <text evidence="1">The sequence shown here is derived from an EMBL/GenBank/DDBJ whole genome shotgun (WGS) entry which is preliminary data.</text>
</comment>
<organism evidence="1 2">
    <name type="scientific">Ixodes persulcatus</name>
    <name type="common">Taiga tick</name>
    <dbReference type="NCBI Taxonomy" id="34615"/>
    <lineage>
        <taxon>Eukaryota</taxon>
        <taxon>Metazoa</taxon>
        <taxon>Ecdysozoa</taxon>
        <taxon>Arthropoda</taxon>
        <taxon>Chelicerata</taxon>
        <taxon>Arachnida</taxon>
        <taxon>Acari</taxon>
        <taxon>Parasitiformes</taxon>
        <taxon>Ixodida</taxon>
        <taxon>Ixodoidea</taxon>
        <taxon>Ixodidae</taxon>
        <taxon>Ixodinae</taxon>
        <taxon>Ixodes</taxon>
    </lineage>
</organism>
<evidence type="ECO:0000313" key="1">
    <source>
        <dbReference type="EMBL" id="KAG0428295.1"/>
    </source>
</evidence>
<evidence type="ECO:0000313" key="2">
    <source>
        <dbReference type="Proteomes" id="UP000805193"/>
    </source>
</evidence>
<dbReference type="Proteomes" id="UP000805193">
    <property type="component" value="Unassembled WGS sequence"/>
</dbReference>
<gene>
    <name evidence="1" type="ORF">HPB47_024698</name>
</gene>